<gene>
    <name evidence="7" type="ORF">TorRG33x02_081170</name>
</gene>
<reference evidence="8" key="1">
    <citation type="submission" date="2016-06" db="EMBL/GenBank/DDBJ databases">
        <title>Parallel loss of symbiosis genes in relatives of nitrogen-fixing non-legume Parasponia.</title>
        <authorList>
            <person name="Van Velzen R."/>
            <person name="Holmer R."/>
            <person name="Bu F."/>
            <person name="Rutten L."/>
            <person name="Van Zeijl A."/>
            <person name="Liu W."/>
            <person name="Santuari L."/>
            <person name="Cao Q."/>
            <person name="Sharma T."/>
            <person name="Shen D."/>
            <person name="Roswanjaya Y."/>
            <person name="Wardhani T."/>
            <person name="Kalhor M.S."/>
            <person name="Jansen J."/>
            <person name="Van den Hoogen J."/>
            <person name="Gungor B."/>
            <person name="Hartog M."/>
            <person name="Hontelez J."/>
            <person name="Verver J."/>
            <person name="Yang W.-C."/>
            <person name="Schijlen E."/>
            <person name="Repin R."/>
            <person name="Schilthuizen M."/>
            <person name="Schranz E."/>
            <person name="Heidstra R."/>
            <person name="Miyata K."/>
            <person name="Fedorova E."/>
            <person name="Kohlen W."/>
            <person name="Bisseling T."/>
            <person name="Smit S."/>
            <person name="Geurts R."/>
        </authorList>
    </citation>
    <scope>NUCLEOTIDE SEQUENCE [LARGE SCALE GENOMIC DNA]</scope>
    <source>
        <strain evidence="8">cv. RG33-2</strain>
    </source>
</reference>
<dbReference type="PANTHER" id="PTHR11377">
    <property type="entry name" value="N-MYRISTOYL TRANSFERASE"/>
    <property type="match status" value="1"/>
</dbReference>
<dbReference type="GO" id="GO:0004379">
    <property type="term" value="F:glycylpeptide N-tetradecanoyltransferase activity"/>
    <property type="evidence" value="ECO:0007669"/>
    <property type="project" value="UniProtKB-EC"/>
</dbReference>
<dbReference type="GO" id="GO:0005737">
    <property type="term" value="C:cytoplasm"/>
    <property type="evidence" value="ECO:0007669"/>
    <property type="project" value="TreeGrafter"/>
</dbReference>
<evidence type="ECO:0000313" key="7">
    <source>
        <dbReference type="EMBL" id="PON96187.1"/>
    </source>
</evidence>
<evidence type="ECO:0000256" key="1">
    <source>
        <dbReference type="ARBA" id="ARBA00009469"/>
    </source>
</evidence>
<organism evidence="7 8">
    <name type="scientific">Trema orientale</name>
    <name type="common">Charcoal tree</name>
    <name type="synonym">Celtis orientalis</name>
    <dbReference type="NCBI Taxonomy" id="63057"/>
    <lineage>
        <taxon>Eukaryota</taxon>
        <taxon>Viridiplantae</taxon>
        <taxon>Streptophyta</taxon>
        <taxon>Embryophyta</taxon>
        <taxon>Tracheophyta</taxon>
        <taxon>Spermatophyta</taxon>
        <taxon>Magnoliopsida</taxon>
        <taxon>eudicotyledons</taxon>
        <taxon>Gunneridae</taxon>
        <taxon>Pentapetalae</taxon>
        <taxon>rosids</taxon>
        <taxon>fabids</taxon>
        <taxon>Rosales</taxon>
        <taxon>Cannabaceae</taxon>
        <taxon>Trema</taxon>
    </lineage>
</organism>
<dbReference type="STRING" id="63057.A0A2P5FEI1"/>
<feature type="non-terminal residue" evidence="7">
    <location>
        <position position="1"/>
    </location>
</feature>
<dbReference type="Gene3D" id="3.40.630.170">
    <property type="match status" value="1"/>
</dbReference>
<evidence type="ECO:0000259" key="6">
    <source>
        <dbReference type="Pfam" id="PF01233"/>
    </source>
</evidence>
<evidence type="ECO:0000313" key="8">
    <source>
        <dbReference type="Proteomes" id="UP000237000"/>
    </source>
</evidence>
<dbReference type="SUPFAM" id="SSF55729">
    <property type="entry name" value="Acyl-CoA N-acyltransferases (Nat)"/>
    <property type="match status" value="1"/>
</dbReference>
<evidence type="ECO:0000256" key="5">
    <source>
        <dbReference type="ARBA" id="ARBA00031242"/>
    </source>
</evidence>
<dbReference type="EC" id="2.3.1.97" evidence="2"/>
<protein>
    <recommendedName>
        <fullName evidence="2">glycylpeptide N-tetradecanoyltransferase</fullName>
        <ecNumber evidence="2">2.3.1.97</ecNumber>
    </recommendedName>
    <alternativeName>
        <fullName evidence="5">Myristoyl-CoA:protein N-myristoyltransferase</fullName>
    </alternativeName>
</protein>
<dbReference type="InterPro" id="IPR022676">
    <property type="entry name" value="NMT_N"/>
</dbReference>
<dbReference type="InParanoid" id="A0A2P5FEI1"/>
<evidence type="ECO:0000256" key="2">
    <source>
        <dbReference type="ARBA" id="ARBA00012923"/>
    </source>
</evidence>
<dbReference type="Proteomes" id="UP000237000">
    <property type="component" value="Unassembled WGS sequence"/>
</dbReference>
<name>A0A2P5FEI1_TREOI</name>
<dbReference type="InterPro" id="IPR016181">
    <property type="entry name" value="Acyl_CoA_acyltransferase"/>
</dbReference>
<dbReference type="OrthoDB" id="1626453at2759"/>
<feature type="domain" description="Glycylpeptide N-tetradecanoyltransferase N-terminal" evidence="6">
    <location>
        <begin position="49"/>
        <end position="122"/>
    </location>
</feature>
<accession>A0A2P5FEI1</accession>
<keyword evidence="8" id="KW-1185">Reference proteome</keyword>
<keyword evidence="4" id="KW-0012">Acyltransferase</keyword>
<dbReference type="EMBL" id="JXTC01000040">
    <property type="protein sequence ID" value="PON96187.1"/>
    <property type="molecule type" value="Genomic_DNA"/>
</dbReference>
<sequence>VVYITSQSSLYTSENYIKSLKWTKEHKFWETQPVKQFKDRWNTSLPEGPIENPIALSEVKQEPYNLPKDFEWITCDVDSEEMMTEVYNLLTHNYVEGDESMFRFDYSKEFLRRALSPPGYFKT</sequence>
<keyword evidence="3" id="KW-0808">Transferase</keyword>
<comment type="caution">
    <text evidence="7">The sequence shown here is derived from an EMBL/GenBank/DDBJ whole genome shotgun (WGS) entry which is preliminary data.</text>
</comment>
<dbReference type="AlphaFoldDB" id="A0A2P5FEI1"/>
<dbReference type="InterPro" id="IPR000903">
    <property type="entry name" value="NMT"/>
</dbReference>
<dbReference type="Pfam" id="PF01233">
    <property type="entry name" value="NMT"/>
    <property type="match status" value="1"/>
</dbReference>
<proteinExistence type="inferred from homology"/>
<evidence type="ECO:0000256" key="3">
    <source>
        <dbReference type="ARBA" id="ARBA00022679"/>
    </source>
</evidence>
<comment type="similarity">
    <text evidence="1">Belongs to the NMT family.</text>
</comment>
<evidence type="ECO:0000256" key="4">
    <source>
        <dbReference type="ARBA" id="ARBA00023315"/>
    </source>
</evidence>
<dbReference type="PANTHER" id="PTHR11377:SF5">
    <property type="entry name" value="GLYCYLPEPTIDE N-TETRADECANOYLTRANSFERASE"/>
    <property type="match status" value="1"/>
</dbReference>